<accession>A0A069QLP5</accession>
<evidence type="ECO:0000259" key="2">
    <source>
        <dbReference type="Pfam" id="PF10988"/>
    </source>
</evidence>
<name>A0A069QLP5_HOYLO</name>
<proteinExistence type="predicted"/>
<reference evidence="3 4" key="1">
    <citation type="submission" date="2013-08" db="EMBL/GenBank/DDBJ databases">
        <authorList>
            <person name="Weinstock G."/>
            <person name="Sodergren E."/>
            <person name="Wylie T."/>
            <person name="Fulton L."/>
            <person name="Fulton R."/>
            <person name="Fronick C."/>
            <person name="O'Laughlin M."/>
            <person name="Godfrey J."/>
            <person name="Miner T."/>
            <person name="Herter B."/>
            <person name="Appelbaum E."/>
            <person name="Cordes M."/>
            <person name="Lek S."/>
            <person name="Wollam A."/>
            <person name="Pepin K.H."/>
            <person name="Palsikar V.B."/>
            <person name="Mitreva M."/>
            <person name="Wilson R.K."/>
        </authorList>
    </citation>
    <scope>NUCLEOTIDE SEQUENCE [LARGE SCALE GENOMIC DNA]</scope>
    <source>
        <strain evidence="3 4">ATCC 15930</strain>
    </source>
</reference>
<dbReference type="eggNOG" id="COG3595">
    <property type="taxonomic scope" value="Bacteria"/>
</dbReference>
<evidence type="ECO:0000313" key="3">
    <source>
        <dbReference type="EMBL" id="KDR52959.1"/>
    </source>
</evidence>
<dbReference type="Gene3D" id="2.160.20.120">
    <property type="match status" value="1"/>
</dbReference>
<dbReference type="PANTHER" id="PTHR39200:SF1">
    <property type="entry name" value="AUTO-TRANSPORTER ADHESIN HEAD GIN DOMAIN-CONTAINING PROTEIN-RELATED"/>
    <property type="match status" value="1"/>
</dbReference>
<dbReference type="Proteomes" id="UP000027442">
    <property type="component" value="Unassembled WGS sequence"/>
</dbReference>
<dbReference type="PANTHER" id="PTHR39200">
    <property type="entry name" value="HYPOTHETICAL EXPORTED PROTEIN"/>
    <property type="match status" value="1"/>
</dbReference>
<dbReference type="PATRIC" id="fig|1122985.7.peg.946"/>
<evidence type="ECO:0000313" key="4">
    <source>
        <dbReference type="Proteomes" id="UP000027442"/>
    </source>
</evidence>
<gene>
    <name evidence="3" type="ORF">HMPREF1991_00914</name>
</gene>
<dbReference type="Pfam" id="PF10988">
    <property type="entry name" value="DUF2807"/>
    <property type="match status" value="1"/>
</dbReference>
<feature type="chain" id="PRO_5001668684" description="Putative auto-transporter adhesin head GIN domain-containing protein" evidence="1">
    <location>
        <begin position="28"/>
        <end position="252"/>
    </location>
</feature>
<dbReference type="RefSeq" id="WP_018966213.1">
    <property type="nucleotide sequence ID" value="NZ_KB899210.1"/>
</dbReference>
<organism evidence="3 4">
    <name type="scientific">Hoylesella loescheii DSM 19665 = JCM 12249 = ATCC 15930</name>
    <dbReference type="NCBI Taxonomy" id="1122985"/>
    <lineage>
        <taxon>Bacteria</taxon>
        <taxon>Pseudomonadati</taxon>
        <taxon>Bacteroidota</taxon>
        <taxon>Bacteroidia</taxon>
        <taxon>Bacteroidales</taxon>
        <taxon>Prevotellaceae</taxon>
        <taxon>Hoylesella</taxon>
    </lineage>
</organism>
<keyword evidence="4" id="KW-1185">Reference proteome</keyword>
<dbReference type="EMBL" id="JNGW01000035">
    <property type="protein sequence ID" value="KDR52959.1"/>
    <property type="molecule type" value="Genomic_DNA"/>
</dbReference>
<feature type="signal peptide" evidence="1">
    <location>
        <begin position="1"/>
        <end position="27"/>
    </location>
</feature>
<evidence type="ECO:0000256" key="1">
    <source>
        <dbReference type="SAM" id="SignalP"/>
    </source>
</evidence>
<dbReference type="HOGENOM" id="CLU_072746_3_0_10"/>
<sequence>MKHRILLIASAILAVGVLVTSSTRVFAANSKKKVTTQQSLKYFKRIVMSTPYDVHFVQGDKNVVKLVGPQAEVASVVLRVSGETLYIERATRRSRMFFTSSDDVDIYVTSPDLTQLEIKGSGDFEANRRVDTDQLTVSINGSGDIDFKDVICDKLEASISGSGDIDFGKVECLRASAGIHGSGDIKFKQLKANKMQFSIKGSGDVGANLNNAGDVNCEVFGSGTIKLAGVAKSLNKSIRGSGNVESGHLQLK</sequence>
<keyword evidence="1" id="KW-0732">Signal</keyword>
<comment type="caution">
    <text evidence="3">The sequence shown here is derived from an EMBL/GenBank/DDBJ whole genome shotgun (WGS) entry which is preliminary data.</text>
</comment>
<dbReference type="InterPro" id="IPR021255">
    <property type="entry name" value="DUF2807"/>
</dbReference>
<protein>
    <recommendedName>
        <fullName evidence="2">Putative auto-transporter adhesin head GIN domain-containing protein</fullName>
    </recommendedName>
</protein>
<feature type="domain" description="Putative auto-transporter adhesin head GIN" evidence="2">
    <location>
        <begin position="43"/>
        <end position="211"/>
    </location>
</feature>
<dbReference type="AlphaFoldDB" id="A0A069QLP5"/>